<dbReference type="InterPro" id="IPR027417">
    <property type="entry name" value="P-loop_NTPase"/>
</dbReference>
<sequence>MSAAKQLAHAQEFRQALRFTPGDRFAGLDAQSTPAWSKGRKGAEARLEEVGQNLSDLQERLFADGVSGGSKSVLLILQGMDTSGKGGIVRHVVGLVDPQGVSHRGFGKPTPEELSHHYLWRVRNSLPRPGYIGVFDRSHYEDVLTVRVNGIVPKDVWEQRYDEINEFEREIAASGTTIIKVLLNVSYIEQTARLTQRLERPDKFWKYDPSDVDERLQWDDFQAAYQDILDRTNTDIAPWHVVPADNKWYARLAISHLLLEALDGFGLGWPDPTYDLETERARLAASA</sequence>
<keyword evidence="2" id="KW-0418">Kinase</keyword>
<feature type="domain" description="Polyphosphate kinase-2-related" evidence="1">
    <location>
        <begin position="43"/>
        <end position="263"/>
    </location>
</feature>
<dbReference type="AlphaFoldDB" id="A0AAU7E0J6"/>
<dbReference type="GO" id="GO:0016301">
    <property type="term" value="F:kinase activity"/>
    <property type="evidence" value="ECO:0007669"/>
    <property type="project" value="UniProtKB-KW"/>
</dbReference>
<dbReference type="GO" id="GO:0006797">
    <property type="term" value="P:polyphosphate metabolic process"/>
    <property type="evidence" value="ECO:0007669"/>
    <property type="project" value="InterPro"/>
</dbReference>
<dbReference type="NCBIfam" id="TIGR03709">
    <property type="entry name" value="PPK2_rel_1"/>
    <property type="match status" value="1"/>
</dbReference>
<dbReference type="PANTHER" id="PTHR34383">
    <property type="entry name" value="POLYPHOSPHATE:AMP PHOSPHOTRANSFERASE-RELATED"/>
    <property type="match status" value="1"/>
</dbReference>
<dbReference type="EMBL" id="CP146203">
    <property type="protein sequence ID" value="XBH23055.1"/>
    <property type="molecule type" value="Genomic_DNA"/>
</dbReference>
<accession>A0AAU7E0J6</accession>
<dbReference type="GO" id="GO:0016776">
    <property type="term" value="F:phosphotransferase activity, phosphate group as acceptor"/>
    <property type="evidence" value="ECO:0007669"/>
    <property type="project" value="InterPro"/>
</dbReference>
<protein>
    <submittedName>
        <fullName evidence="2">PPK2 family polyphosphate kinase</fullName>
    </submittedName>
</protein>
<evidence type="ECO:0000313" key="2">
    <source>
        <dbReference type="EMBL" id="XBH23055.1"/>
    </source>
</evidence>
<name>A0AAU7E0J6_9MICO</name>
<evidence type="ECO:0000259" key="1">
    <source>
        <dbReference type="Pfam" id="PF03976"/>
    </source>
</evidence>
<dbReference type="SUPFAM" id="SSF52540">
    <property type="entry name" value="P-loop containing nucleoside triphosphate hydrolases"/>
    <property type="match status" value="1"/>
</dbReference>
<keyword evidence="2" id="KW-0808">Transferase</keyword>
<dbReference type="PANTHER" id="PTHR34383:SF3">
    <property type="entry name" value="POLYPHOSPHATE:AMP PHOSPHOTRANSFERASE"/>
    <property type="match status" value="1"/>
</dbReference>
<dbReference type="Pfam" id="PF03976">
    <property type="entry name" value="PPK2"/>
    <property type="match status" value="1"/>
</dbReference>
<dbReference type="Gene3D" id="3.40.50.300">
    <property type="entry name" value="P-loop containing nucleotide triphosphate hydrolases"/>
    <property type="match status" value="1"/>
</dbReference>
<reference evidence="2" key="1">
    <citation type="submission" date="2024-02" db="EMBL/GenBank/DDBJ databases">
        <title>Tomenella chthoni gen. nov. sp. nov., a member of the family Jonesiaceae isolated from bat guano.</title>
        <authorList>
            <person name="Miller S.L."/>
            <person name="King J."/>
            <person name="Sankaranarayanan K."/>
            <person name="Lawson P.A."/>
        </authorList>
    </citation>
    <scope>NUCLEOTIDE SEQUENCE</scope>
    <source>
        <strain evidence="2">BS-20</strain>
    </source>
</reference>
<proteinExistence type="predicted"/>
<dbReference type="InterPro" id="IPR022488">
    <property type="entry name" value="PPK2-related"/>
</dbReference>
<organism evidence="2">
    <name type="scientific">Jonesiaceae bacterium BS-20</name>
    <dbReference type="NCBI Taxonomy" id="3120821"/>
    <lineage>
        <taxon>Bacteria</taxon>
        <taxon>Bacillati</taxon>
        <taxon>Actinomycetota</taxon>
        <taxon>Actinomycetes</taxon>
        <taxon>Micrococcales</taxon>
        <taxon>Jonesiaceae</taxon>
    </lineage>
</organism>
<dbReference type="InterPro" id="IPR022300">
    <property type="entry name" value="PPK2-rel_1"/>
</dbReference>
<gene>
    <name evidence="2" type="ORF">V5R04_07555</name>
</gene>